<proteinExistence type="predicted"/>
<dbReference type="AlphaFoldDB" id="A0ABD0KXS0"/>
<reference evidence="2 3" key="1">
    <citation type="journal article" date="2023" name="Sci. Data">
        <title>Genome assembly of the Korean intertidal mud-creeper Batillaria attramentaria.</title>
        <authorList>
            <person name="Patra A.K."/>
            <person name="Ho P.T."/>
            <person name="Jun S."/>
            <person name="Lee S.J."/>
            <person name="Kim Y."/>
            <person name="Won Y.J."/>
        </authorList>
    </citation>
    <scope>NUCLEOTIDE SEQUENCE [LARGE SCALE GENOMIC DNA]</scope>
    <source>
        <strain evidence="2">Wonlab-2016</strain>
    </source>
</reference>
<feature type="region of interest" description="Disordered" evidence="1">
    <location>
        <begin position="1"/>
        <end position="30"/>
    </location>
</feature>
<evidence type="ECO:0000256" key="1">
    <source>
        <dbReference type="SAM" id="MobiDB-lite"/>
    </source>
</evidence>
<protein>
    <submittedName>
        <fullName evidence="2">Uncharacterized protein</fullName>
    </submittedName>
</protein>
<organism evidence="2 3">
    <name type="scientific">Batillaria attramentaria</name>
    <dbReference type="NCBI Taxonomy" id="370345"/>
    <lineage>
        <taxon>Eukaryota</taxon>
        <taxon>Metazoa</taxon>
        <taxon>Spiralia</taxon>
        <taxon>Lophotrochozoa</taxon>
        <taxon>Mollusca</taxon>
        <taxon>Gastropoda</taxon>
        <taxon>Caenogastropoda</taxon>
        <taxon>Sorbeoconcha</taxon>
        <taxon>Cerithioidea</taxon>
        <taxon>Batillariidae</taxon>
        <taxon>Batillaria</taxon>
    </lineage>
</organism>
<comment type="caution">
    <text evidence="2">The sequence shown here is derived from an EMBL/GenBank/DDBJ whole genome shotgun (WGS) entry which is preliminary data.</text>
</comment>
<evidence type="ECO:0000313" key="2">
    <source>
        <dbReference type="EMBL" id="KAK7492071.1"/>
    </source>
</evidence>
<dbReference type="Proteomes" id="UP001519460">
    <property type="component" value="Unassembled WGS sequence"/>
</dbReference>
<name>A0ABD0KXS0_9CAEN</name>
<keyword evidence="3" id="KW-1185">Reference proteome</keyword>
<accession>A0ABD0KXS0</accession>
<gene>
    <name evidence="2" type="ORF">BaRGS_00016735</name>
</gene>
<sequence>MQAAAAPVLKQITRTPGRPAQNPSSRRHGATHLVPGSLVWLERVNRVQTSGRIDGMGLCLGGLEIYLYTCLARETRPSEWHHYDEVDLRVCENLYCPSQCATITTGEGVGDISPPLRLSSPTAAVCFKFGPPRWAAFTRKYTTESDRNV</sequence>
<dbReference type="EMBL" id="JACVVK020000107">
    <property type="protein sequence ID" value="KAK7492071.1"/>
    <property type="molecule type" value="Genomic_DNA"/>
</dbReference>
<evidence type="ECO:0000313" key="3">
    <source>
        <dbReference type="Proteomes" id="UP001519460"/>
    </source>
</evidence>